<evidence type="ECO:0000313" key="2">
    <source>
        <dbReference type="EMBL" id="KAH9641238.1"/>
    </source>
</evidence>
<organism evidence="2 3">
    <name type="scientific">Spodoptera exigua</name>
    <name type="common">Beet armyworm</name>
    <name type="synonym">Noctua fulgens</name>
    <dbReference type="NCBI Taxonomy" id="7107"/>
    <lineage>
        <taxon>Eukaryota</taxon>
        <taxon>Metazoa</taxon>
        <taxon>Ecdysozoa</taxon>
        <taxon>Arthropoda</taxon>
        <taxon>Hexapoda</taxon>
        <taxon>Insecta</taxon>
        <taxon>Pterygota</taxon>
        <taxon>Neoptera</taxon>
        <taxon>Endopterygota</taxon>
        <taxon>Lepidoptera</taxon>
        <taxon>Glossata</taxon>
        <taxon>Ditrysia</taxon>
        <taxon>Noctuoidea</taxon>
        <taxon>Noctuidae</taxon>
        <taxon>Amphipyrinae</taxon>
        <taxon>Spodoptera</taxon>
    </lineage>
</organism>
<protein>
    <submittedName>
        <fullName evidence="2">Uncharacterized protein</fullName>
    </submittedName>
</protein>
<reference evidence="2" key="1">
    <citation type="journal article" date="2021" name="G3 (Bethesda)">
        <title>Genome and transcriptome analysis of the beet armyworm Spodoptera exigua reveals targets for pest control. .</title>
        <authorList>
            <person name="Simon S."/>
            <person name="Breeschoten T."/>
            <person name="Jansen H.J."/>
            <person name="Dirks R.P."/>
            <person name="Schranz M.E."/>
            <person name="Ros V.I.D."/>
        </authorList>
    </citation>
    <scope>NUCLEOTIDE SEQUENCE</scope>
    <source>
        <strain evidence="2">TB_SE_WUR_2020</strain>
    </source>
</reference>
<name>A0A922SL81_SPOEX</name>
<dbReference type="EMBL" id="JACEFF010000249">
    <property type="protein sequence ID" value="KAH9641238.1"/>
    <property type="molecule type" value="Genomic_DNA"/>
</dbReference>
<gene>
    <name evidence="2" type="ORF">HF086_003225</name>
</gene>
<sequence length="124" mass="13677">MLPSTSIITSTLTDPLLINLDPVENVDTESSILGNYLIIAETMTPDLPILYLNNSSPDITENYSWDGKFTECLTETVSASIVPDEDRDGKIEAESSSQPTDAKEQKFEEVHAPVITVPLKETNY</sequence>
<evidence type="ECO:0000313" key="3">
    <source>
        <dbReference type="Proteomes" id="UP000814243"/>
    </source>
</evidence>
<comment type="caution">
    <text evidence="2">The sequence shown here is derived from an EMBL/GenBank/DDBJ whole genome shotgun (WGS) entry which is preliminary data.</text>
</comment>
<feature type="region of interest" description="Disordered" evidence="1">
    <location>
        <begin position="80"/>
        <end position="108"/>
    </location>
</feature>
<evidence type="ECO:0000256" key="1">
    <source>
        <dbReference type="SAM" id="MobiDB-lite"/>
    </source>
</evidence>
<proteinExistence type="predicted"/>
<dbReference type="AlphaFoldDB" id="A0A922SL81"/>
<dbReference type="Proteomes" id="UP000814243">
    <property type="component" value="Unassembled WGS sequence"/>
</dbReference>
<accession>A0A922SL81</accession>